<proteinExistence type="predicted"/>
<keyword evidence="1 3" id="KW-0436">Ligase</keyword>
<dbReference type="PANTHER" id="PTHR12835">
    <property type="entry name" value="BIOTIN PROTEIN LIGASE"/>
    <property type="match status" value="1"/>
</dbReference>
<gene>
    <name evidence="3" type="ordered locus">Sulku_0751</name>
</gene>
<dbReference type="PANTHER" id="PTHR12835:SF5">
    <property type="entry name" value="BIOTIN--PROTEIN LIGASE"/>
    <property type="match status" value="1"/>
</dbReference>
<dbReference type="HOGENOM" id="CLU_094917_0_0_7"/>
<dbReference type="Proteomes" id="UP000008721">
    <property type="component" value="Chromosome"/>
</dbReference>
<protein>
    <submittedName>
        <fullName evidence="3">Biotin/acetyl-CoA-carboxylase ligase</fullName>
    </submittedName>
</protein>
<dbReference type="KEGG" id="sku:Sulku_0751"/>
<dbReference type="GO" id="GO:0004077">
    <property type="term" value="F:biotin--[biotin carboxyl-carrier protein] ligase activity"/>
    <property type="evidence" value="ECO:0007669"/>
    <property type="project" value="InterPro"/>
</dbReference>
<dbReference type="PROSITE" id="PS51733">
    <property type="entry name" value="BPL_LPL_CATALYTIC"/>
    <property type="match status" value="1"/>
</dbReference>
<dbReference type="NCBIfam" id="TIGR00121">
    <property type="entry name" value="birA_ligase"/>
    <property type="match status" value="1"/>
</dbReference>
<dbReference type="NCBIfam" id="NF006294">
    <property type="entry name" value="PRK08477.1"/>
    <property type="match status" value="1"/>
</dbReference>
<dbReference type="eggNOG" id="COG0340">
    <property type="taxonomic scope" value="Bacteria"/>
</dbReference>
<dbReference type="InterPro" id="IPR045864">
    <property type="entry name" value="aa-tRNA-synth_II/BPL/LPL"/>
</dbReference>
<evidence type="ECO:0000256" key="1">
    <source>
        <dbReference type="ARBA" id="ARBA00022598"/>
    </source>
</evidence>
<dbReference type="InterPro" id="IPR004143">
    <property type="entry name" value="BPL_LPL_catalytic"/>
</dbReference>
<dbReference type="InterPro" id="IPR004408">
    <property type="entry name" value="Biotin_CoA_COase_ligase"/>
</dbReference>
<organism evidence="3 4">
    <name type="scientific">Sulfuricurvum kujiense (strain ATCC BAA-921 / DSM 16994 / JCM 11577 / YK-1)</name>
    <dbReference type="NCBI Taxonomy" id="709032"/>
    <lineage>
        <taxon>Bacteria</taxon>
        <taxon>Pseudomonadati</taxon>
        <taxon>Campylobacterota</taxon>
        <taxon>Epsilonproteobacteria</taxon>
        <taxon>Campylobacterales</taxon>
        <taxon>Sulfurimonadaceae</taxon>
        <taxon>Sulfuricurvum</taxon>
    </lineage>
</organism>
<dbReference type="SUPFAM" id="SSF55681">
    <property type="entry name" value="Class II aaRS and biotin synthetases"/>
    <property type="match status" value="1"/>
</dbReference>
<dbReference type="GO" id="GO:0005737">
    <property type="term" value="C:cytoplasm"/>
    <property type="evidence" value="ECO:0007669"/>
    <property type="project" value="TreeGrafter"/>
</dbReference>
<evidence type="ECO:0000259" key="2">
    <source>
        <dbReference type="PROSITE" id="PS51733"/>
    </source>
</evidence>
<dbReference type="STRING" id="709032.Sulku_0751"/>
<evidence type="ECO:0000313" key="3">
    <source>
        <dbReference type="EMBL" id="ADR33417.1"/>
    </source>
</evidence>
<keyword evidence="4" id="KW-1185">Reference proteome</keyword>
<dbReference type="EMBL" id="CP002355">
    <property type="protein sequence ID" value="ADR33417.1"/>
    <property type="molecule type" value="Genomic_DNA"/>
</dbReference>
<name>E4U1I1_SULKY</name>
<dbReference type="AlphaFoldDB" id="E4U1I1"/>
<sequence>MDIHWFESLESTQSFLLAELKASRLKAPVCVGAVSQTEGKGSRGNSWIGKEGNLFLSVAIERSSLPEDLKLESSSIYMAFLMKELLSTFGSNVWLKWPNDFYLGEKKIGGVITNLTGNTLVCGIGINLVSAPENFGKIDIPISAYDLTKSYSKLFKNLPSWKLIFSNYQIEFENSRVFFTHNNNEKVALENAVLLEDGSLQCDGQRIFSLR</sequence>
<feature type="domain" description="BPL/LPL catalytic" evidence="2">
    <location>
        <begin position="1"/>
        <end position="179"/>
    </location>
</feature>
<evidence type="ECO:0000313" key="4">
    <source>
        <dbReference type="Proteomes" id="UP000008721"/>
    </source>
</evidence>
<dbReference type="OrthoDB" id="9807064at2"/>
<dbReference type="Pfam" id="PF03099">
    <property type="entry name" value="BPL_LplA_LipB"/>
    <property type="match status" value="1"/>
</dbReference>
<dbReference type="Gene3D" id="3.30.930.10">
    <property type="entry name" value="Bira Bifunctional Protein, Domain 2"/>
    <property type="match status" value="1"/>
</dbReference>
<dbReference type="RefSeq" id="WP_013459614.1">
    <property type="nucleotide sequence ID" value="NC_014762.1"/>
</dbReference>
<reference evidence="3 4" key="1">
    <citation type="journal article" date="2012" name="Stand. Genomic Sci.">
        <title>Complete genome sequence of the sulfur compounds oxidizing chemolithoautotroph Sulfuricurvum kujiense type strain (YK-1(T)).</title>
        <authorList>
            <person name="Han C."/>
            <person name="Kotsyurbenko O."/>
            <person name="Chertkov O."/>
            <person name="Held B."/>
            <person name="Lapidus A."/>
            <person name="Nolan M."/>
            <person name="Lucas S."/>
            <person name="Hammon N."/>
            <person name="Deshpande S."/>
            <person name="Cheng J.F."/>
            <person name="Tapia R."/>
            <person name="Goodwin L.A."/>
            <person name="Pitluck S."/>
            <person name="Liolios K."/>
            <person name="Pagani I."/>
            <person name="Ivanova N."/>
            <person name="Mavromatis K."/>
            <person name="Mikhailova N."/>
            <person name="Pati A."/>
            <person name="Chen A."/>
            <person name="Palaniappan K."/>
            <person name="Land M."/>
            <person name="Hauser L."/>
            <person name="Chang Y.J."/>
            <person name="Jeffries C.D."/>
            <person name="Brambilla E.M."/>
            <person name="Rohde M."/>
            <person name="Spring S."/>
            <person name="Sikorski J."/>
            <person name="Goker M."/>
            <person name="Woyke T."/>
            <person name="Bristow J."/>
            <person name="Eisen J.A."/>
            <person name="Markowitz V."/>
            <person name="Hugenholtz P."/>
            <person name="Kyrpides N.C."/>
            <person name="Klenk H.P."/>
            <person name="Detter J.C."/>
        </authorList>
    </citation>
    <scope>NUCLEOTIDE SEQUENCE [LARGE SCALE GENOMIC DNA]</scope>
    <source>
        <strain evidence="4">ATCC BAA-921 / DSM 16994 / JCM 11577 / YK-1</strain>
    </source>
</reference>
<accession>E4U1I1</accession>